<name>A0A545B0M9_9ACTN</name>
<dbReference type="OrthoDB" id="2643438at2"/>
<dbReference type="CDD" id="cd03354">
    <property type="entry name" value="LbH_SAT"/>
    <property type="match status" value="1"/>
</dbReference>
<keyword evidence="2 4" id="KW-0808">Transferase</keyword>
<keyword evidence="5" id="KW-1185">Reference proteome</keyword>
<comment type="caution">
    <text evidence="4">The sequence shown here is derived from an EMBL/GenBank/DDBJ whole genome shotgun (WGS) entry which is preliminary data.</text>
</comment>
<dbReference type="SUPFAM" id="SSF51161">
    <property type="entry name" value="Trimeric LpxA-like enzymes"/>
    <property type="match status" value="1"/>
</dbReference>
<protein>
    <submittedName>
        <fullName evidence="4">Serine acetyltransferase</fullName>
    </submittedName>
</protein>
<comment type="similarity">
    <text evidence="1">Belongs to the transferase hexapeptide repeat family.</text>
</comment>
<proteinExistence type="inferred from homology"/>
<dbReference type="PANTHER" id="PTHR42811">
    <property type="entry name" value="SERINE ACETYLTRANSFERASE"/>
    <property type="match status" value="1"/>
</dbReference>
<dbReference type="Gene3D" id="2.160.10.10">
    <property type="entry name" value="Hexapeptide repeat proteins"/>
    <property type="match status" value="1"/>
</dbReference>
<sequence>MLKLFVRSRTFRMTCTLRLIQRLAGRGGLARVALLPARIAHRYTSGRGAADLPAATRIGPGLAIQHGWGLVVSPGATIGANVTLFHGVTIGQADSIAPDGTRTTRYPVIEDEVWIGPNAVVTGGVRVGRGSRILAGALVTHDVPAHSIVLGNPSEVVKSGCLPDVVNPVDLTLFSYEAPAETPVG</sequence>
<evidence type="ECO:0000313" key="4">
    <source>
        <dbReference type="EMBL" id="TQS47142.1"/>
    </source>
</evidence>
<dbReference type="InterPro" id="IPR045304">
    <property type="entry name" value="LbH_SAT"/>
</dbReference>
<dbReference type="FunCoup" id="A0A545B0M9">
    <property type="interactions" value="162"/>
</dbReference>
<dbReference type="InterPro" id="IPR001451">
    <property type="entry name" value="Hexapep"/>
</dbReference>
<evidence type="ECO:0000256" key="1">
    <source>
        <dbReference type="ARBA" id="ARBA00007274"/>
    </source>
</evidence>
<dbReference type="AlphaFoldDB" id="A0A545B0M9"/>
<evidence type="ECO:0000313" key="5">
    <source>
        <dbReference type="Proteomes" id="UP000317982"/>
    </source>
</evidence>
<reference evidence="4 5" key="1">
    <citation type="submission" date="2019-07" db="EMBL/GenBank/DDBJ databases">
        <title>Cryptosporangium phraense sp. nov., isolated from plant litter.</title>
        <authorList>
            <person name="Suriyachadkun C."/>
        </authorList>
    </citation>
    <scope>NUCLEOTIDE SEQUENCE [LARGE SCALE GENOMIC DNA]</scope>
    <source>
        <strain evidence="4 5">A-T 5661</strain>
    </source>
</reference>
<accession>A0A545B0M9</accession>
<dbReference type="EMBL" id="VIRS01000001">
    <property type="protein sequence ID" value="TQS47142.1"/>
    <property type="molecule type" value="Genomic_DNA"/>
</dbReference>
<keyword evidence="3" id="KW-0012">Acyltransferase</keyword>
<dbReference type="Proteomes" id="UP000317982">
    <property type="component" value="Unassembled WGS sequence"/>
</dbReference>
<evidence type="ECO:0000256" key="3">
    <source>
        <dbReference type="ARBA" id="ARBA00023315"/>
    </source>
</evidence>
<dbReference type="Pfam" id="PF00132">
    <property type="entry name" value="Hexapep"/>
    <property type="match status" value="1"/>
</dbReference>
<gene>
    <name evidence="4" type="ORF">FL583_01785</name>
</gene>
<dbReference type="GO" id="GO:0016746">
    <property type="term" value="F:acyltransferase activity"/>
    <property type="evidence" value="ECO:0007669"/>
    <property type="project" value="UniProtKB-KW"/>
</dbReference>
<evidence type="ECO:0000256" key="2">
    <source>
        <dbReference type="ARBA" id="ARBA00022679"/>
    </source>
</evidence>
<organism evidence="4 5">
    <name type="scientific">Cryptosporangium phraense</name>
    <dbReference type="NCBI Taxonomy" id="2593070"/>
    <lineage>
        <taxon>Bacteria</taxon>
        <taxon>Bacillati</taxon>
        <taxon>Actinomycetota</taxon>
        <taxon>Actinomycetes</taxon>
        <taxon>Cryptosporangiales</taxon>
        <taxon>Cryptosporangiaceae</taxon>
        <taxon>Cryptosporangium</taxon>
    </lineage>
</organism>
<dbReference type="InParanoid" id="A0A545B0M9"/>
<dbReference type="InterPro" id="IPR011004">
    <property type="entry name" value="Trimer_LpxA-like_sf"/>
</dbReference>